<sequence>MAAMPFGEQSLVFVLQPLFLHGISAAAHLVLALAVAGRFLFRRLTLSGGRAKDGDAGEDAGRGTGGFRCYGVAVCTTWALAAFEALLAAYSWYADAAAGGWSRDAVAEQVDAAAWLLLAAYLQFNFGRQRHQERFPASLRLWWALFMLLSVVVVGVHAAACLDGFPVSGRSWALDAVSVTAAVVLLAAGFLGRRDGRGHASEEPLLIGAHEAADDNSSSAADTSTSLLTDASFLTVLTFSWMAPLLAVGHTKTLILDDVPELEPGDSVAVLLPQFKANLEALTGDGDSSGRKVVTAFKLTKALLRTVWRHVAVTVFYALVYNVATYVGPYLIDSLVQYLNGDERYESQGQLLVLAFIVAKVFDCLSQGHWNFLMQQPGMRARSALAAVVYQKSLALSSHSRRSRTNGEMINIISVDADRVGIFAWYMQTSGWYHCK</sequence>
<name>A0A3L6TIR1_PANMI</name>
<keyword evidence="3" id="KW-0547">Nucleotide-binding</keyword>
<proteinExistence type="predicted"/>
<evidence type="ECO:0000313" key="9">
    <source>
        <dbReference type="EMBL" id="RLN40219.1"/>
    </source>
</evidence>
<feature type="domain" description="ABC transmembrane type-1" evidence="8">
    <location>
        <begin position="312"/>
        <end position="426"/>
    </location>
</feature>
<dbReference type="InterPro" id="IPR011527">
    <property type="entry name" value="ABC1_TM_dom"/>
</dbReference>
<dbReference type="Gene3D" id="1.20.1560.10">
    <property type="entry name" value="ABC transporter type 1, transmembrane domain"/>
    <property type="match status" value="1"/>
</dbReference>
<evidence type="ECO:0000313" key="10">
    <source>
        <dbReference type="Proteomes" id="UP000275267"/>
    </source>
</evidence>
<dbReference type="GO" id="GO:0016020">
    <property type="term" value="C:membrane"/>
    <property type="evidence" value="ECO:0007669"/>
    <property type="project" value="InterPro"/>
</dbReference>
<comment type="caution">
    <text evidence="9">The sequence shown here is derived from an EMBL/GenBank/DDBJ whole genome shotgun (WGS) entry which is preliminary data.</text>
</comment>
<dbReference type="InterPro" id="IPR050173">
    <property type="entry name" value="ABC_transporter_C-like"/>
</dbReference>
<dbReference type="Proteomes" id="UP000275267">
    <property type="component" value="Unassembled WGS sequence"/>
</dbReference>
<feature type="transmembrane region" description="Helical" evidence="7">
    <location>
        <begin position="139"/>
        <end position="160"/>
    </location>
</feature>
<keyword evidence="10" id="KW-1185">Reference proteome</keyword>
<evidence type="ECO:0000256" key="4">
    <source>
        <dbReference type="ARBA" id="ARBA00022840"/>
    </source>
</evidence>
<dbReference type="EMBL" id="PQIB02000001">
    <property type="protein sequence ID" value="RLN40219.1"/>
    <property type="molecule type" value="Genomic_DNA"/>
</dbReference>
<keyword evidence="6 7" id="KW-0472">Membrane</keyword>
<feature type="transmembrane region" description="Helical" evidence="7">
    <location>
        <begin position="70"/>
        <end position="92"/>
    </location>
</feature>
<dbReference type="AlphaFoldDB" id="A0A3L6TIR1"/>
<feature type="transmembrane region" description="Helical" evidence="7">
    <location>
        <begin position="311"/>
        <end position="332"/>
    </location>
</feature>
<dbReference type="GO" id="GO:0140359">
    <property type="term" value="F:ABC-type transporter activity"/>
    <property type="evidence" value="ECO:0007669"/>
    <property type="project" value="InterPro"/>
</dbReference>
<evidence type="ECO:0000256" key="6">
    <source>
        <dbReference type="ARBA" id="ARBA00023136"/>
    </source>
</evidence>
<feature type="transmembrane region" description="Helical" evidence="7">
    <location>
        <begin position="20"/>
        <end position="41"/>
    </location>
</feature>
<dbReference type="PANTHER" id="PTHR24223:SF438">
    <property type="entry name" value="ABC TRANSPORTER C FAMILY MEMBER 3"/>
    <property type="match status" value="1"/>
</dbReference>
<gene>
    <name evidence="9" type="ORF">C2845_PM01G11410</name>
</gene>
<dbReference type="SUPFAM" id="SSF90123">
    <property type="entry name" value="ABC transporter transmembrane region"/>
    <property type="match status" value="1"/>
</dbReference>
<feature type="transmembrane region" description="Helical" evidence="7">
    <location>
        <begin position="112"/>
        <end position="127"/>
    </location>
</feature>
<keyword evidence="1" id="KW-0813">Transport</keyword>
<evidence type="ECO:0000256" key="5">
    <source>
        <dbReference type="ARBA" id="ARBA00022989"/>
    </source>
</evidence>
<dbReference type="InterPro" id="IPR036640">
    <property type="entry name" value="ABC1_TM_sf"/>
</dbReference>
<protein>
    <recommendedName>
        <fullName evidence="8">ABC transmembrane type-1 domain-containing protein</fullName>
    </recommendedName>
</protein>
<evidence type="ECO:0000256" key="2">
    <source>
        <dbReference type="ARBA" id="ARBA00022692"/>
    </source>
</evidence>
<dbReference type="GO" id="GO:0005524">
    <property type="term" value="F:ATP binding"/>
    <property type="evidence" value="ECO:0007669"/>
    <property type="project" value="UniProtKB-KW"/>
</dbReference>
<dbReference type="OrthoDB" id="6500128at2759"/>
<keyword evidence="2 7" id="KW-0812">Transmembrane</keyword>
<keyword evidence="5 7" id="KW-1133">Transmembrane helix</keyword>
<evidence type="ECO:0000256" key="7">
    <source>
        <dbReference type="SAM" id="Phobius"/>
    </source>
</evidence>
<accession>A0A3L6TIR1</accession>
<feature type="transmembrane region" description="Helical" evidence="7">
    <location>
        <begin position="352"/>
        <end position="373"/>
    </location>
</feature>
<dbReference type="STRING" id="4540.A0A3L6TIR1"/>
<evidence type="ECO:0000259" key="8">
    <source>
        <dbReference type="PROSITE" id="PS50929"/>
    </source>
</evidence>
<reference evidence="10" key="1">
    <citation type="journal article" date="2019" name="Nat. Commun.">
        <title>The genome of broomcorn millet.</title>
        <authorList>
            <person name="Zou C."/>
            <person name="Miki D."/>
            <person name="Li D."/>
            <person name="Tang Q."/>
            <person name="Xiao L."/>
            <person name="Rajput S."/>
            <person name="Deng P."/>
            <person name="Jia W."/>
            <person name="Huang R."/>
            <person name="Zhang M."/>
            <person name="Sun Y."/>
            <person name="Hu J."/>
            <person name="Fu X."/>
            <person name="Schnable P.S."/>
            <person name="Li F."/>
            <person name="Zhang H."/>
            <person name="Feng B."/>
            <person name="Zhu X."/>
            <person name="Liu R."/>
            <person name="Schnable J.C."/>
            <person name="Zhu J.-K."/>
            <person name="Zhang H."/>
        </authorList>
    </citation>
    <scope>NUCLEOTIDE SEQUENCE [LARGE SCALE GENOMIC DNA]</scope>
</reference>
<evidence type="ECO:0000256" key="1">
    <source>
        <dbReference type="ARBA" id="ARBA00022448"/>
    </source>
</evidence>
<dbReference type="PANTHER" id="PTHR24223">
    <property type="entry name" value="ATP-BINDING CASSETTE SUB-FAMILY C"/>
    <property type="match status" value="1"/>
</dbReference>
<evidence type="ECO:0000256" key="3">
    <source>
        <dbReference type="ARBA" id="ARBA00022741"/>
    </source>
</evidence>
<feature type="transmembrane region" description="Helical" evidence="7">
    <location>
        <begin position="172"/>
        <end position="191"/>
    </location>
</feature>
<keyword evidence="4" id="KW-0067">ATP-binding</keyword>
<organism evidence="9 10">
    <name type="scientific">Panicum miliaceum</name>
    <name type="common">Proso millet</name>
    <name type="synonym">Broomcorn millet</name>
    <dbReference type="NCBI Taxonomy" id="4540"/>
    <lineage>
        <taxon>Eukaryota</taxon>
        <taxon>Viridiplantae</taxon>
        <taxon>Streptophyta</taxon>
        <taxon>Embryophyta</taxon>
        <taxon>Tracheophyta</taxon>
        <taxon>Spermatophyta</taxon>
        <taxon>Magnoliopsida</taxon>
        <taxon>Liliopsida</taxon>
        <taxon>Poales</taxon>
        <taxon>Poaceae</taxon>
        <taxon>PACMAD clade</taxon>
        <taxon>Panicoideae</taxon>
        <taxon>Panicodae</taxon>
        <taxon>Paniceae</taxon>
        <taxon>Panicinae</taxon>
        <taxon>Panicum</taxon>
        <taxon>Panicum sect. Panicum</taxon>
    </lineage>
</organism>
<dbReference type="PROSITE" id="PS50929">
    <property type="entry name" value="ABC_TM1F"/>
    <property type="match status" value="1"/>
</dbReference>